<dbReference type="Proteomes" id="UP000249364">
    <property type="component" value="Unassembled WGS sequence"/>
</dbReference>
<dbReference type="EMBL" id="QKZQ01000002">
    <property type="protein sequence ID" value="PZX47349.1"/>
    <property type="molecule type" value="Genomic_DNA"/>
</dbReference>
<evidence type="ECO:0000256" key="1">
    <source>
        <dbReference type="ARBA" id="ARBA00004749"/>
    </source>
</evidence>
<comment type="similarity">
    <text evidence="2">Belongs to the COQ9 family.</text>
</comment>
<reference evidence="8 9" key="1">
    <citation type="submission" date="2018-06" db="EMBL/GenBank/DDBJ databases">
        <title>Genomic Encyclopedia of Archaeal and Bacterial Type Strains, Phase II (KMG-II): from individual species to whole genera.</title>
        <authorList>
            <person name="Goeker M."/>
        </authorList>
    </citation>
    <scope>NUCLEOTIDE SEQUENCE [LARGE SCALE GENOMIC DNA]</scope>
    <source>
        <strain evidence="8 9">DSM 13087</strain>
    </source>
</reference>
<dbReference type="PANTHER" id="PTHR21427:SF19">
    <property type="entry name" value="UBIQUINONE BIOSYNTHESIS PROTEIN COQ9, MITOCHONDRIAL"/>
    <property type="match status" value="1"/>
</dbReference>
<name>A0A2W7QZS6_9RHOB</name>
<keyword evidence="5" id="KW-0446">Lipid-binding</keyword>
<organism evidence="8 9">
    <name type="scientific">Roseinatronobacter thiooxidans</name>
    <dbReference type="NCBI Taxonomy" id="121821"/>
    <lineage>
        <taxon>Bacteria</taxon>
        <taxon>Pseudomonadati</taxon>
        <taxon>Pseudomonadota</taxon>
        <taxon>Alphaproteobacteria</taxon>
        <taxon>Rhodobacterales</taxon>
        <taxon>Paracoccaceae</taxon>
        <taxon>Roseinatronobacter</taxon>
    </lineage>
</organism>
<dbReference type="Pfam" id="PF08511">
    <property type="entry name" value="COQ9"/>
    <property type="match status" value="1"/>
</dbReference>
<dbReference type="InterPro" id="IPR013718">
    <property type="entry name" value="COQ9_C"/>
</dbReference>
<keyword evidence="9" id="KW-1185">Reference proteome</keyword>
<comment type="pathway">
    <text evidence="1">Cofactor biosynthesis; ubiquinone biosynthesis.</text>
</comment>
<evidence type="ECO:0000313" key="8">
    <source>
        <dbReference type="EMBL" id="PZX47349.1"/>
    </source>
</evidence>
<dbReference type="STRING" id="121821.GCA_001870675_02578"/>
<dbReference type="OrthoDB" id="7201143at2"/>
<feature type="domain" description="COQ9 C-terminal" evidence="7">
    <location>
        <begin position="112"/>
        <end position="182"/>
    </location>
</feature>
<evidence type="ECO:0000256" key="4">
    <source>
        <dbReference type="ARBA" id="ARBA00022946"/>
    </source>
</evidence>
<sequence length="231" mass="25168">MSDQTQTLLDAALLHVPFDGWSDDTLKAAASDAGIVLATARASFPRGGVDLALAYHRRGDALMAAQLAAQDLSHLRFRDRIALAVRTRIEAAEDRELVRRGTTLFALPPYAPDGARAIWGTADLIWTTLGDTSTDYNWYTKRATLAAVYSSTVLYWLGDDSPNAQATWNFLDRRIDGVMQFERVKGAVEKNPLLRAALAGPRAVMSCLKAPARAPRTDLPGYVSPPPTQQG</sequence>
<accession>A0A2W7QZS6</accession>
<dbReference type="InterPro" id="IPR012762">
    <property type="entry name" value="Ubiq_biosynth_COQ9"/>
</dbReference>
<keyword evidence="3" id="KW-0831">Ubiquinone biosynthesis</keyword>
<evidence type="ECO:0000256" key="3">
    <source>
        <dbReference type="ARBA" id="ARBA00022688"/>
    </source>
</evidence>
<comment type="caution">
    <text evidence="8">The sequence shown here is derived from an EMBL/GenBank/DDBJ whole genome shotgun (WGS) entry which is preliminary data.</text>
</comment>
<evidence type="ECO:0000313" key="9">
    <source>
        <dbReference type="Proteomes" id="UP000249364"/>
    </source>
</evidence>
<comment type="function">
    <text evidence="6">Membrane-associated protein that warps the membrane surface to access and bind aromatic isoprenes with high specificity, including ubiquinone (CoQ) isoprene intermediates and presents them directly to COQ7, therefore facilitating the COQ7-mediated hydroxylase step. Participates in the biosynthesis of coenzyme Q, also named ubiquinone, an essential lipid-soluble electron transporter for aerobic cellular respiration.</text>
</comment>
<proteinExistence type="inferred from homology"/>
<dbReference type="AlphaFoldDB" id="A0A2W7QZS6"/>
<dbReference type="RefSeq" id="WP_084386422.1">
    <property type="nucleotide sequence ID" value="NZ_MEHT01000044.1"/>
</dbReference>
<gene>
    <name evidence="8" type="ORF">LY56_00646</name>
</gene>
<dbReference type="Gene3D" id="1.10.357.10">
    <property type="entry name" value="Tetracycline Repressor, domain 2"/>
    <property type="match status" value="1"/>
</dbReference>
<keyword evidence="4" id="KW-0809">Transit peptide</keyword>
<evidence type="ECO:0000256" key="2">
    <source>
        <dbReference type="ARBA" id="ARBA00010766"/>
    </source>
</evidence>
<keyword evidence="8" id="KW-0830">Ubiquinone</keyword>
<evidence type="ECO:0000256" key="5">
    <source>
        <dbReference type="ARBA" id="ARBA00023121"/>
    </source>
</evidence>
<dbReference type="NCBIfam" id="TIGR02396">
    <property type="entry name" value="diverge_rpsU"/>
    <property type="match status" value="1"/>
</dbReference>
<protein>
    <submittedName>
        <fullName evidence="8">Ubiquinone biosynthesis protein COQ9</fullName>
    </submittedName>
</protein>
<dbReference type="GO" id="GO:0008289">
    <property type="term" value="F:lipid binding"/>
    <property type="evidence" value="ECO:0007669"/>
    <property type="project" value="UniProtKB-KW"/>
</dbReference>
<dbReference type="PANTHER" id="PTHR21427">
    <property type="entry name" value="UBIQUINONE BIOSYNTHESIS PROTEIN COQ9, MITOCHONDRIAL"/>
    <property type="match status" value="1"/>
</dbReference>
<evidence type="ECO:0000256" key="6">
    <source>
        <dbReference type="ARBA" id="ARBA00058104"/>
    </source>
</evidence>
<dbReference type="GO" id="GO:0006744">
    <property type="term" value="P:ubiquinone biosynthetic process"/>
    <property type="evidence" value="ECO:0007669"/>
    <property type="project" value="UniProtKB-KW"/>
</dbReference>
<evidence type="ECO:0000259" key="7">
    <source>
        <dbReference type="Pfam" id="PF08511"/>
    </source>
</evidence>